<geneLocation type="plasmid" evidence="3 5">
    <name>unnamed3</name>
</geneLocation>
<proteinExistence type="predicted"/>
<dbReference type="RefSeq" id="WP_000106192.1">
    <property type="nucleotide sequence ID" value="NZ_CP009334.1"/>
</dbReference>
<evidence type="ECO:0000313" key="5">
    <source>
        <dbReference type="Proteomes" id="UP000501107"/>
    </source>
</evidence>
<reference evidence="3 5" key="3">
    <citation type="submission" date="2020-05" db="EMBL/GenBank/DDBJ databases">
        <title>FDA dAtabase for Regulatory Grade micrObial Sequences (FDA-ARGOS): Supporting development and validation of Infectious Disease Dx tests.</title>
        <authorList>
            <person name="Nelson B."/>
            <person name="Plummer A."/>
            <person name="Tallon L."/>
            <person name="Sadzewicz L."/>
            <person name="Zhao X."/>
            <person name="Vavikolanu K."/>
            <person name="Mehta A."/>
            <person name="Aluvathingal J."/>
            <person name="Nadendla S."/>
            <person name="Myers T."/>
            <person name="Yan Y."/>
            <person name="Sichtig H."/>
        </authorList>
    </citation>
    <scope>NUCLEOTIDE SEQUENCE [LARGE SCALE GENOMIC DNA]</scope>
    <source>
        <strain evidence="3 5">FDAARGOS_795</strain>
        <plasmid evidence="3 5">unnamed3</plasmid>
    </source>
</reference>
<dbReference type="EMBL" id="CP053979">
    <property type="protein sequence ID" value="QKH22720.1"/>
    <property type="molecule type" value="Genomic_DNA"/>
</dbReference>
<dbReference type="EMBL" id="CP009334">
    <property type="protein sequence ID" value="AJG74138.1"/>
    <property type="molecule type" value="Genomic_DNA"/>
</dbReference>
<gene>
    <name evidence="1" type="ORF">BF38_5841</name>
    <name evidence="2" type="ORF">FO599_01680</name>
    <name evidence="3" type="ORF">FOC89_01670</name>
</gene>
<dbReference type="Proteomes" id="UP001181533">
    <property type="component" value="Unassembled WGS sequence"/>
</dbReference>
<dbReference type="EMBL" id="VKQN01000001">
    <property type="protein sequence ID" value="MDR4174841.1"/>
    <property type="molecule type" value="Genomic_DNA"/>
</dbReference>
<geneLocation type="plasmid" evidence="1 4">
    <name>2</name>
</geneLocation>
<name>A0A0B5NPW5_BACTU</name>
<keyword evidence="3" id="KW-0614">Plasmid</keyword>
<reference evidence="2" key="2">
    <citation type="submission" date="2019-07" db="EMBL/GenBank/DDBJ databases">
        <title>Phylogenomic Reclassification of ATCC Bacillus Strains and Various Taxa within the Genus Bacillus.</title>
        <authorList>
            <person name="Riojas M.A."/>
            <person name="Frank A.M."/>
            <person name="Fenn S.L."/>
            <person name="King S.P."/>
            <person name="Brower S.M."/>
            <person name="Hazbon M.H."/>
        </authorList>
    </citation>
    <scope>NUCLEOTIDE SEQUENCE</scope>
    <source>
        <strain evidence="2">ATCC 35646</strain>
    </source>
</reference>
<evidence type="ECO:0000313" key="3">
    <source>
        <dbReference type="EMBL" id="QKH22720.1"/>
    </source>
</evidence>
<accession>A0A0B5NPW5</accession>
<evidence type="ECO:0000313" key="2">
    <source>
        <dbReference type="EMBL" id="MDR4174841.1"/>
    </source>
</evidence>
<dbReference type="KEGG" id="btw:BF38_5841"/>
<sequence length="147" mass="16697">MSTNKTVTLGELKQGVWNAVRGDMEIEANFILVKPEADKVTFTYMGEYDDTNTALEYERVAYVVHEEIFMFDENLAGLTLQSMSVNKLVDIVESHPTTILFDIFITGTNKDIYPNLDELEKLAYKTDVSEELEGFRLEDGTPVTPMK</sequence>
<dbReference type="Proteomes" id="UP000031876">
    <property type="component" value="Plasmid 2"/>
</dbReference>
<protein>
    <submittedName>
        <fullName evidence="3">Uncharacterized protein</fullName>
    </submittedName>
</protein>
<organism evidence="3 5">
    <name type="scientific">Bacillus thuringiensis</name>
    <dbReference type="NCBI Taxonomy" id="1428"/>
    <lineage>
        <taxon>Bacteria</taxon>
        <taxon>Bacillati</taxon>
        <taxon>Bacillota</taxon>
        <taxon>Bacilli</taxon>
        <taxon>Bacillales</taxon>
        <taxon>Bacillaceae</taxon>
        <taxon>Bacillus</taxon>
        <taxon>Bacillus cereus group</taxon>
    </lineage>
</organism>
<evidence type="ECO:0000313" key="1">
    <source>
        <dbReference type="EMBL" id="AJG74138.1"/>
    </source>
</evidence>
<dbReference type="AlphaFoldDB" id="A0A0B5NPW5"/>
<dbReference type="Proteomes" id="UP000501107">
    <property type="component" value="Plasmid unnamed3"/>
</dbReference>
<evidence type="ECO:0000313" key="4">
    <source>
        <dbReference type="Proteomes" id="UP000031876"/>
    </source>
</evidence>
<reference evidence="1 4" key="1">
    <citation type="journal article" date="2015" name="Genome Announc.">
        <title>Complete genome sequences for 35 biothreat assay-relevant bacillus species.</title>
        <authorList>
            <person name="Johnson S.L."/>
            <person name="Daligault H.E."/>
            <person name="Davenport K.W."/>
            <person name="Jaissle J."/>
            <person name="Frey K.G."/>
            <person name="Ladner J.T."/>
            <person name="Broomall S.M."/>
            <person name="Bishop-Lilly K.A."/>
            <person name="Bruce D.C."/>
            <person name="Gibbons H.S."/>
            <person name="Coyne S.R."/>
            <person name="Lo C.C."/>
            <person name="Meincke L."/>
            <person name="Munk A.C."/>
            <person name="Koroleva G.I."/>
            <person name="Rosenzweig C.N."/>
            <person name="Palacios G.F."/>
            <person name="Redden C.L."/>
            <person name="Minogue T.D."/>
            <person name="Chain P.S."/>
        </authorList>
    </citation>
    <scope>NUCLEOTIDE SEQUENCE [LARGE SCALE GENOMIC DNA]</scope>
    <source>
        <strain evidence="1 4">HD1011</strain>
        <plasmid evidence="1 4">2</plasmid>
    </source>
</reference>